<reference evidence="2" key="1">
    <citation type="submission" date="2022-04" db="EMBL/GenBank/DDBJ databases">
        <title>Consumption of N2O by Flavobacterium azooxidireducens sp. nov. isolated from Decomposing Leaf Litter of Phragmites australis (Cav.).</title>
        <authorList>
            <person name="Behrendt U."/>
            <person name="Spanner T."/>
            <person name="Augustin J."/>
            <person name="Horn M.A."/>
            <person name="Kolb S."/>
            <person name="Ulrich A."/>
        </authorList>
    </citation>
    <scope>NUCLEOTIDE SEQUENCE</scope>
    <source>
        <strain evidence="2">IGB 4-14</strain>
    </source>
</reference>
<evidence type="ECO:0000313" key="3">
    <source>
        <dbReference type="Proteomes" id="UP000830583"/>
    </source>
</evidence>
<dbReference type="InterPro" id="IPR011049">
    <property type="entry name" value="Serralysin-like_metalloprot_C"/>
</dbReference>
<dbReference type="Gene3D" id="2.150.10.10">
    <property type="entry name" value="Serralysin-like metalloprotease, C-terminal"/>
    <property type="match status" value="1"/>
</dbReference>
<protein>
    <recommendedName>
        <fullName evidence="4">Trimeric autotransporter adhesin YadA-like head domain-containing protein</fullName>
    </recommendedName>
</protein>
<dbReference type="RefSeq" id="WP_248432597.1">
    <property type="nucleotide sequence ID" value="NZ_CP096205.1"/>
</dbReference>
<sequence length="417" mass="43417">MKVKIILVALLFSATTFSQVSIGNALPNPSANLDVTSIDVDGNTRGLLIPRLNLLNTTDASTIDNGNVNSLLVFNEATQADVTPGFYYWYINKWERISTGAGSGTETNTDLFFDPVTGELYYTNELDNNAPIDLNSLKIEPWQVEGTIDKASLNTQNIYQIGNVGIGTNDMLDGVALDVRGAVRAGTGNTGIVGLNSATFGTNNTVSGPNSSATGVNNVVSGNISGAIGQNNTVNTDNAMAIGIGNVVNASKSFTVGEGNVVTGNLASAMGRENIADGEIAVAYGLNNQSIADYSYTLGVGNIAGAMGSMVFGRYNAIIDGDPNNFSVPLDPYFQLGNGSGPTNRSNMITILKNGKIGFGNIYTPQATIHVVKTGADLTPAIIEGCEVYPDNVAATAAGVPVGGLYRTATGVLMVRF</sequence>
<feature type="signal peptide" evidence="1">
    <location>
        <begin position="1"/>
        <end position="20"/>
    </location>
</feature>
<feature type="chain" id="PRO_5046839893" description="Trimeric autotransporter adhesin YadA-like head domain-containing protein" evidence="1">
    <location>
        <begin position="21"/>
        <end position="417"/>
    </location>
</feature>
<dbReference type="CDD" id="cd12820">
    <property type="entry name" value="LbR_YadA-like"/>
    <property type="match status" value="1"/>
</dbReference>
<dbReference type="SUPFAM" id="SSF101967">
    <property type="entry name" value="Adhesin YadA, collagen-binding domain"/>
    <property type="match status" value="1"/>
</dbReference>
<keyword evidence="1" id="KW-0732">Signal</keyword>
<evidence type="ECO:0000256" key="1">
    <source>
        <dbReference type="SAM" id="SignalP"/>
    </source>
</evidence>
<evidence type="ECO:0008006" key="4">
    <source>
        <dbReference type="Google" id="ProtNLM"/>
    </source>
</evidence>
<name>A0ABY4KD21_9FLAO</name>
<dbReference type="EMBL" id="CP096205">
    <property type="protein sequence ID" value="UPQ77698.1"/>
    <property type="molecule type" value="Genomic_DNA"/>
</dbReference>
<dbReference type="Proteomes" id="UP000830583">
    <property type="component" value="Chromosome"/>
</dbReference>
<proteinExistence type="predicted"/>
<accession>A0ABY4KD21</accession>
<organism evidence="2 3">
    <name type="scientific">Flavobacterium azooxidireducens</name>
    <dbReference type="NCBI Taxonomy" id="1871076"/>
    <lineage>
        <taxon>Bacteria</taxon>
        <taxon>Pseudomonadati</taxon>
        <taxon>Bacteroidota</taxon>
        <taxon>Flavobacteriia</taxon>
        <taxon>Flavobacteriales</taxon>
        <taxon>Flavobacteriaceae</taxon>
        <taxon>Flavobacterium</taxon>
    </lineage>
</organism>
<evidence type="ECO:0000313" key="2">
    <source>
        <dbReference type="EMBL" id="UPQ77698.1"/>
    </source>
</evidence>
<gene>
    <name evidence="2" type="ORF">M0M57_08630</name>
</gene>
<keyword evidence="3" id="KW-1185">Reference proteome</keyword>